<protein>
    <submittedName>
        <fullName evidence="2">Cyclin N-terminal domain-containing protein</fullName>
    </submittedName>
</protein>
<evidence type="ECO:0000313" key="1">
    <source>
        <dbReference type="Proteomes" id="UP000036681"/>
    </source>
</evidence>
<sequence length="69" mass="8037">MKSEEAGFSTSAVHSCFKRPVYKRRDTEVSVESEKPIDILFTVLAFEMHFDFGYVEPPKALQCFLRDFK</sequence>
<reference evidence="2" key="1">
    <citation type="submission" date="2017-02" db="UniProtKB">
        <authorList>
            <consortium name="WormBaseParasite"/>
        </authorList>
    </citation>
    <scope>IDENTIFICATION</scope>
</reference>
<accession>A0A0M3HYC3</accession>
<dbReference type="WBParaSite" id="ALUE_0000849601-mRNA-1">
    <property type="protein sequence ID" value="ALUE_0000849601-mRNA-1"/>
    <property type="gene ID" value="ALUE_0000849601"/>
</dbReference>
<evidence type="ECO:0000313" key="2">
    <source>
        <dbReference type="WBParaSite" id="ALUE_0000849601-mRNA-1"/>
    </source>
</evidence>
<dbReference type="Proteomes" id="UP000036681">
    <property type="component" value="Unplaced"/>
</dbReference>
<dbReference type="AlphaFoldDB" id="A0A0M3HYC3"/>
<name>A0A0M3HYC3_ASCLU</name>
<proteinExistence type="predicted"/>
<keyword evidence="1" id="KW-1185">Reference proteome</keyword>
<organism evidence="1 2">
    <name type="scientific">Ascaris lumbricoides</name>
    <name type="common">Giant roundworm</name>
    <dbReference type="NCBI Taxonomy" id="6252"/>
    <lineage>
        <taxon>Eukaryota</taxon>
        <taxon>Metazoa</taxon>
        <taxon>Ecdysozoa</taxon>
        <taxon>Nematoda</taxon>
        <taxon>Chromadorea</taxon>
        <taxon>Rhabditida</taxon>
        <taxon>Spirurina</taxon>
        <taxon>Ascaridomorpha</taxon>
        <taxon>Ascaridoidea</taxon>
        <taxon>Ascarididae</taxon>
        <taxon>Ascaris</taxon>
    </lineage>
</organism>